<evidence type="ECO:0000256" key="11">
    <source>
        <dbReference type="ARBA" id="ARBA00022679"/>
    </source>
</evidence>
<dbReference type="GO" id="GO:0006654">
    <property type="term" value="P:phosphatidic acid biosynthetic process"/>
    <property type="evidence" value="ECO:0007669"/>
    <property type="project" value="TreeGrafter"/>
</dbReference>
<dbReference type="KEGG" id="crx:CRECT_1173"/>
<dbReference type="InterPro" id="IPR004552">
    <property type="entry name" value="AGP_acyltrans"/>
</dbReference>
<evidence type="ECO:0000256" key="10">
    <source>
        <dbReference type="ARBA" id="ARBA00022519"/>
    </source>
</evidence>
<keyword evidence="9 18" id="KW-0444">Lipid biosynthesis</keyword>
<protein>
    <recommendedName>
        <fullName evidence="7 18">1-acyl-sn-glycerol-3-phosphate acyltransferase</fullName>
        <ecNumber evidence="6 18">2.3.1.51</ecNumber>
    </recommendedName>
</protein>
<dbReference type="GO" id="GO:0005886">
    <property type="term" value="C:plasma membrane"/>
    <property type="evidence" value="ECO:0007669"/>
    <property type="project" value="UniProtKB-SubCell"/>
</dbReference>
<dbReference type="NCBIfam" id="TIGR00530">
    <property type="entry name" value="AGP_acyltrn"/>
    <property type="match status" value="1"/>
</dbReference>
<evidence type="ECO:0000256" key="8">
    <source>
        <dbReference type="ARBA" id="ARBA00022475"/>
    </source>
</evidence>
<dbReference type="RefSeq" id="WP_004319980.1">
    <property type="nucleotide sequence ID" value="NZ_CP012543.1"/>
</dbReference>
<dbReference type="InterPro" id="IPR002123">
    <property type="entry name" value="Plipid/glycerol_acylTrfase"/>
</dbReference>
<evidence type="ECO:0000256" key="16">
    <source>
        <dbReference type="ARBA" id="ARBA00023315"/>
    </source>
</evidence>
<evidence type="ECO:0000256" key="6">
    <source>
        <dbReference type="ARBA" id="ARBA00013211"/>
    </source>
</evidence>
<comment type="domain">
    <text evidence="18">The HXXXXD motif is essential for acyltransferase activity and may constitute the binding site for the phosphate moiety of the glycerol-3-phosphate.</text>
</comment>
<evidence type="ECO:0000256" key="7">
    <source>
        <dbReference type="ARBA" id="ARBA00016139"/>
    </source>
</evidence>
<proteinExistence type="inferred from homology"/>
<evidence type="ECO:0000256" key="13">
    <source>
        <dbReference type="ARBA" id="ARBA00023136"/>
    </source>
</evidence>
<evidence type="ECO:0000256" key="2">
    <source>
        <dbReference type="ARBA" id="ARBA00004417"/>
    </source>
</evidence>
<keyword evidence="11 18" id="KW-0808">Transferase</keyword>
<comment type="function">
    <text evidence="17">Converts lysophosphatidic acid (LPA) into phosphatidic acid by incorporating acyl moiety at the 2 position.</text>
</comment>
<evidence type="ECO:0000256" key="3">
    <source>
        <dbReference type="ARBA" id="ARBA00004728"/>
    </source>
</evidence>
<comment type="pathway">
    <text evidence="4">Lipid metabolism.</text>
</comment>
<dbReference type="UniPathway" id="UPA00557">
    <property type="reaction ID" value="UER00613"/>
</dbReference>
<evidence type="ECO:0000256" key="1">
    <source>
        <dbReference type="ARBA" id="ARBA00001141"/>
    </source>
</evidence>
<evidence type="ECO:0000256" key="17">
    <source>
        <dbReference type="ARBA" id="ARBA00037183"/>
    </source>
</evidence>
<dbReference type="AlphaFoldDB" id="A0A6G5QMM3"/>
<evidence type="ECO:0000256" key="4">
    <source>
        <dbReference type="ARBA" id="ARBA00005189"/>
    </source>
</evidence>
<comment type="catalytic activity">
    <reaction evidence="1 18">
        <text>a 1-acyl-sn-glycero-3-phosphate + an acyl-CoA = a 1,2-diacyl-sn-glycero-3-phosphate + CoA</text>
        <dbReference type="Rhea" id="RHEA:19709"/>
        <dbReference type="ChEBI" id="CHEBI:57287"/>
        <dbReference type="ChEBI" id="CHEBI:57970"/>
        <dbReference type="ChEBI" id="CHEBI:58342"/>
        <dbReference type="ChEBI" id="CHEBI:58608"/>
        <dbReference type="EC" id="2.3.1.51"/>
    </reaction>
</comment>
<keyword evidence="12 18" id="KW-0443">Lipid metabolism</keyword>
<sequence>MIFSRAKAAYFAVEFLISILLVILFMWLFKKHIHAVRKFWGRSQRFFGFYSLEVVGSFDERANMIIINHQSMLDIVVLEEVYPKNLCWIAKKEIADLPVIGQIIHIPQMISVERENKRSLIKLVKDAQDRVEKGRVLAIFPEGTRSHSKELLPFKGGAKIIADKLNLKIQPVVIMGSDIMDVKKFSFKNGKIKIICLDLIDTAEPEWLENARAKMQETLDNERQKAAI</sequence>
<gene>
    <name evidence="19" type="primary">plsC</name>
    <name evidence="19" type="ORF">CRECT_1173</name>
</gene>
<name>A0A6G5QMM3_CAMRE</name>
<dbReference type="PANTHER" id="PTHR10434">
    <property type="entry name" value="1-ACYL-SN-GLYCEROL-3-PHOSPHATE ACYLTRANSFERASE"/>
    <property type="match status" value="1"/>
</dbReference>
<accession>A0A6G5QMM3</accession>
<comment type="similarity">
    <text evidence="5 18">Belongs to the 1-acyl-sn-glycerol-3-phosphate acyltransferase family.</text>
</comment>
<evidence type="ECO:0000256" key="18">
    <source>
        <dbReference type="RuleBase" id="RU361267"/>
    </source>
</evidence>
<dbReference type="PANTHER" id="PTHR10434:SF59">
    <property type="entry name" value="1-ACYL-SN-GLYCEROL-3-PHOSPHATE ACYLTRANSFERASE"/>
    <property type="match status" value="1"/>
</dbReference>
<organism evidence="19 20">
    <name type="scientific">Campylobacter rectus</name>
    <name type="common">Wolinella recta</name>
    <dbReference type="NCBI Taxonomy" id="203"/>
    <lineage>
        <taxon>Bacteria</taxon>
        <taxon>Pseudomonadati</taxon>
        <taxon>Campylobacterota</taxon>
        <taxon>Epsilonproteobacteria</taxon>
        <taxon>Campylobacterales</taxon>
        <taxon>Campylobacteraceae</taxon>
        <taxon>Campylobacter</taxon>
    </lineage>
</organism>
<keyword evidence="14 18" id="KW-0594">Phospholipid biosynthesis</keyword>
<dbReference type="Pfam" id="PF01553">
    <property type="entry name" value="Acyltransferase"/>
    <property type="match status" value="1"/>
</dbReference>
<dbReference type="EMBL" id="CP012543">
    <property type="protein sequence ID" value="QCD46832.1"/>
    <property type="molecule type" value="Genomic_DNA"/>
</dbReference>
<dbReference type="SUPFAM" id="SSF69593">
    <property type="entry name" value="Glycerol-3-phosphate (1)-acyltransferase"/>
    <property type="match status" value="1"/>
</dbReference>
<evidence type="ECO:0000313" key="19">
    <source>
        <dbReference type="EMBL" id="QCD46832.1"/>
    </source>
</evidence>
<evidence type="ECO:0000313" key="20">
    <source>
        <dbReference type="Proteomes" id="UP000502377"/>
    </source>
</evidence>
<dbReference type="GO" id="GO:0003841">
    <property type="term" value="F:1-acylglycerol-3-phosphate O-acyltransferase activity"/>
    <property type="evidence" value="ECO:0007669"/>
    <property type="project" value="UniProtKB-UniRule"/>
</dbReference>
<evidence type="ECO:0000256" key="15">
    <source>
        <dbReference type="ARBA" id="ARBA00023264"/>
    </source>
</evidence>
<keyword evidence="16 18" id="KW-0012">Acyltransferase</keyword>
<keyword evidence="15 18" id="KW-1208">Phospholipid metabolism</keyword>
<keyword evidence="13" id="KW-0472">Membrane</keyword>
<evidence type="ECO:0000256" key="14">
    <source>
        <dbReference type="ARBA" id="ARBA00023209"/>
    </source>
</evidence>
<reference evidence="19 20" key="1">
    <citation type="submission" date="2016-07" db="EMBL/GenBank/DDBJ databases">
        <title>Comparative genomics of the Campylobacter concisus group.</title>
        <authorList>
            <person name="Miller W.G."/>
            <person name="Yee E."/>
            <person name="Chapman M.H."/>
            <person name="Huynh S."/>
            <person name="Bono J.L."/>
            <person name="On S.L.W."/>
            <person name="StLeger J."/>
            <person name="Foster G."/>
            <person name="Parker C.T."/>
        </authorList>
    </citation>
    <scope>NUCLEOTIDE SEQUENCE [LARGE SCALE GENOMIC DNA]</scope>
    <source>
        <strain evidence="19 20">ATCC 33238</strain>
    </source>
</reference>
<evidence type="ECO:0000256" key="9">
    <source>
        <dbReference type="ARBA" id="ARBA00022516"/>
    </source>
</evidence>
<dbReference type="EC" id="2.3.1.51" evidence="6 18"/>
<dbReference type="Proteomes" id="UP000502377">
    <property type="component" value="Chromosome"/>
</dbReference>
<evidence type="ECO:0000256" key="5">
    <source>
        <dbReference type="ARBA" id="ARBA00008655"/>
    </source>
</evidence>
<evidence type="ECO:0000256" key="12">
    <source>
        <dbReference type="ARBA" id="ARBA00023098"/>
    </source>
</evidence>
<comment type="subcellular location">
    <subcellularLocation>
        <location evidence="2">Cell inner membrane</location>
        <topology evidence="2">Peripheral membrane protein</topology>
    </subcellularLocation>
</comment>
<keyword evidence="10" id="KW-0997">Cell inner membrane</keyword>
<dbReference type="SMART" id="SM00563">
    <property type="entry name" value="PlsC"/>
    <property type="match status" value="1"/>
</dbReference>
<keyword evidence="8" id="KW-1003">Cell membrane</keyword>
<dbReference type="CDD" id="cd07989">
    <property type="entry name" value="LPLAT_AGPAT-like"/>
    <property type="match status" value="1"/>
</dbReference>
<dbReference type="GO" id="GO:0016024">
    <property type="term" value="P:CDP-diacylglycerol biosynthetic process"/>
    <property type="evidence" value="ECO:0007669"/>
    <property type="project" value="UniProtKB-UniPathway"/>
</dbReference>
<comment type="pathway">
    <text evidence="3">Phospholipid metabolism; CDP-diacylglycerol biosynthesis; CDP-diacylglycerol from sn-glycerol 3-phosphate: step 2/3.</text>
</comment>